<dbReference type="EMBL" id="PYXZ01000012">
    <property type="protein sequence ID" value="PUA79166.1"/>
    <property type="molecule type" value="Genomic_DNA"/>
</dbReference>
<feature type="domain" description="ABC transmembrane type-2" evidence="7">
    <location>
        <begin position="31"/>
        <end position="257"/>
    </location>
</feature>
<proteinExistence type="inferred from homology"/>
<dbReference type="InterPro" id="IPR000412">
    <property type="entry name" value="ABC_2_transport"/>
</dbReference>
<dbReference type="GO" id="GO:0140359">
    <property type="term" value="F:ABC-type transporter activity"/>
    <property type="evidence" value="ECO:0007669"/>
    <property type="project" value="InterPro"/>
</dbReference>
<organism evidence="8 9">
    <name type="scientific">Nocardioides currus</name>
    <dbReference type="NCBI Taxonomy" id="2133958"/>
    <lineage>
        <taxon>Bacteria</taxon>
        <taxon>Bacillati</taxon>
        <taxon>Actinomycetota</taxon>
        <taxon>Actinomycetes</taxon>
        <taxon>Propionibacteriales</taxon>
        <taxon>Nocardioidaceae</taxon>
        <taxon>Nocardioides</taxon>
    </lineage>
</organism>
<keyword evidence="3 6" id="KW-1133">Transmembrane helix</keyword>
<comment type="similarity">
    <text evidence="6">Belongs to the ABC-2 integral membrane protein family.</text>
</comment>
<feature type="transmembrane region" description="Helical" evidence="6">
    <location>
        <begin position="32"/>
        <end position="55"/>
    </location>
</feature>
<dbReference type="InterPro" id="IPR013525">
    <property type="entry name" value="ABC2_TM"/>
</dbReference>
<dbReference type="Proteomes" id="UP000244867">
    <property type="component" value="Unassembled WGS sequence"/>
</dbReference>
<feature type="transmembrane region" description="Helical" evidence="6">
    <location>
        <begin position="75"/>
        <end position="94"/>
    </location>
</feature>
<dbReference type="PANTHER" id="PTHR43229">
    <property type="entry name" value="NODULATION PROTEIN J"/>
    <property type="match status" value="1"/>
</dbReference>
<keyword evidence="6" id="KW-0813">Transport</keyword>
<dbReference type="InterPro" id="IPR047817">
    <property type="entry name" value="ABC2_TM_bact-type"/>
</dbReference>
<sequence length="263" mass="29324">MSAVTHPPLGRAGAAWLLVTRSFIVYKKNWKLFLTGFFEPVFFLFSIGIGVGQLIESFEVGGEPIPYAEFVAPGMLAVSAFNGALMDSTFNVFFKLKYDKLYDQMLATPLTTGDIARGEIIWGQLRGSSYSVAFLLLMWALGMLHSWTAILALPAVLLIGFAFSAVCMAATTWMTSWQDFDKITLLQLPLFLFSATFFPITAYDGWLRWVVEVTPLYRGVALCRELTLGQVGWESLVSIGYLVVMGLIGSWVVRRRLDKLLLT</sequence>
<evidence type="ECO:0000256" key="4">
    <source>
        <dbReference type="ARBA" id="ARBA00023136"/>
    </source>
</evidence>
<comment type="caution">
    <text evidence="8">The sequence shown here is derived from an EMBL/GenBank/DDBJ whole genome shotgun (WGS) entry which is preliminary data.</text>
</comment>
<dbReference type="RefSeq" id="WP_108346627.1">
    <property type="nucleotide sequence ID" value="NZ_PYXZ01000012.1"/>
</dbReference>
<dbReference type="PIRSF" id="PIRSF006648">
    <property type="entry name" value="DrrB"/>
    <property type="match status" value="1"/>
</dbReference>
<comment type="subcellular location">
    <subcellularLocation>
        <location evidence="6">Cell membrane</location>
        <topology evidence="6">Multi-pass membrane protein</topology>
    </subcellularLocation>
    <subcellularLocation>
        <location evidence="1">Membrane</location>
        <topology evidence="1">Multi-pass membrane protein</topology>
    </subcellularLocation>
</comment>
<evidence type="ECO:0000313" key="9">
    <source>
        <dbReference type="Proteomes" id="UP000244867"/>
    </source>
</evidence>
<reference evidence="8 9" key="1">
    <citation type="submission" date="2018-03" db="EMBL/GenBank/DDBJ databases">
        <authorList>
            <person name="Keele B.F."/>
        </authorList>
    </citation>
    <scope>NUCLEOTIDE SEQUENCE [LARGE SCALE GENOMIC DNA]</scope>
    <source>
        <strain evidence="8 9">IB-3</strain>
    </source>
</reference>
<name>A0A2R7YSZ4_9ACTN</name>
<evidence type="ECO:0000256" key="6">
    <source>
        <dbReference type="RuleBase" id="RU361157"/>
    </source>
</evidence>
<evidence type="ECO:0000256" key="1">
    <source>
        <dbReference type="ARBA" id="ARBA00004141"/>
    </source>
</evidence>
<keyword evidence="6" id="KW-1003">Cell membrane</keyword>
<keyword evidence="4 6" id="KW-0472">Membrane</keyword>
<keyword evidence="2 6" id="KW-0812">Transmembrane</keyword>
<feature type="transmembrane region" description="Helical" evidence="6">
    <location>
        <begin position="235"/>
        <end position="253"/>
    </location>
</feature>
<evidence type="ECO:0000256" key="5">
    <source>
        <dbReference type="ARBA" id="ARBA00023251"/>
    </source>
</evidence>
<keyword evidence="9" id="KW-1185">Reference proteome</keyword>
<evidence type="ECO:0000256" key="2">
    <source>
        <dbReference type="ARBA" id="ARBA00022692"/>
    </source>
</evidence>
<dbReference type="Pfam" id="PF01061">
    <property type="entry name" value="ABC2_membrane"/>
    <property type="match status" value="1"/>
</dbReference>
<evidence type="ECO:0000256" key="3">
    <source>
        <dbReference type="ARBA" id="ARBA00022989"/>
    </source>
</evidence>
<evidence type="ECO:0000313" key="8">
    <source>
        <dbReference type="EMBL" id="PUA79166.1"/>
    </source>
</evidence>
<dbReference type="GO" id="GO:0046677">
    <property type="term" value="P:response to antibiotic"/>
    <property type="evidence" value="ECO:0007669"/>
    <property type="project" value="UniProtKB-KW"/>
</dbReference>
<dbReference type="GO" id="GO:0043190">
    <property type="term" value="C:ATP-binding cassette (ABC) transporter complex"/>
    <property type="evidence" value="ECO:0007669"/>
    <property type="project" value="InterPro"/>
</dbReference>
<gene>
    <name evidence="8" type="ORF">C7S10_20745</name>
</gene>
<dbReference type="PROSITE" id="PS51012">
    <property type="entry name" value="ABC_TM2"/>
    <property type="match status" value="1"/>
</dbReference>
<dbReference type="AlphaFoldDB" id="A0A2R7YSZ4"/>
<evidence type="ECO:0000259" key="7">
    <source>
        <dbReference type="PROSITE" id="PS51012"/>
    </source>
</evidence>
<keyword evidence="5" id="KW-0046">Antibiotic resistance</keyword>
<dbReference type="OrthoDB" id="9778589at2"/>
<dbReference type="InterPro" id="IPR051784">
    <property type="entry name" value="Nod_factor_ABC_transporter"/>
</dbReference>
<feature type="transmembrane region" description="Helical" evidence="6">
    <location>
        <begin position="127"/>
        <end position="144"/>
    </location>
</feature>
<dbReference type="PANTHER" id="PTHR43229:SF2">
    <property type="entry name" value="NODULATION PROTEIN J"/>
    <property type="match status" value="1"/>
</dbReference>
<feature type="transmembrane region" description="Helical" evidence="6">
    <location>
        <begin position="150"/>
        <end position="171"/>
    </location>
</feature>
<dbReference type="PRINTS" id="PR00164">
    <property type="entry name" value="ABC2TRNSPORT"/>
</dbReference>
<accession>A0A2R7YSZ4</accession>
<feature type="transmembrane region" description="Helical" evidence="6">
    <location>
        <begin position="183"/>
        <end position="203"/>
    </location>
</feature>
<protein>
    <recommendedName>
        <fullName evidence="6">Transport permease protein</fullName>
    </recommendedName>
</protein>